<proteinExistence type="predicted"/>
<feature type="compositionally biased region" description="Polar residues" evidence="1">
    <location>
        <begin position="141"/>
        <end position="156"/>
    </location>
</feature>
<accession>A0A2Z7B662</accession>
<feature type="compositionally biased region" description="Basic residues" evidence="1">
    <location>
        <begin position="112"/>
        <end position="122"/>
    </location>
</feature>
<feature type="compositionally biased region" description="Basic residues" evidence="1">
    <location>
        <begin position="69"/>
        <end position="78"/>
    </location>
</feature>
<dbReference type="AlphaFoldDB" id="A0A2Z7B662"/>
<gene>
    <name evidence="2" type="ORF">F511_19747</name>
</gene>
<evidence type="ECO:0000256" key="1">
    <source>
        <dbReference type="SAM" id="MobiDB-lite"/>
    </source>
</evidence>
<organism evidence="2 3">
    <name type="scientific">Dorcoceras hygrometricum</name>
    <dbReference type="NCBI Taxonomy" id="472368"/>
    <lineage>
        <taxon>Eukaryota</taxon>
        <taxon>Viridiplantae</taxon>
        <taxon>Streptophyta</taxon>
        <taxon>Embryophyta</taxon>
        <taxon>Tracheophyta</taxon>
        <taxon>Spermatophyta</taxon>
        <taxon>Magnoliopsida</taxon>
        <taxon>eudicotyledons</taxon>
        <taxon>Gunneridae</taxon>
        <taxon>Pentapetalae</taxon>
        <taxon>asterids</taxon>
        <taxon>lamiids</taxon>
        <taxon>Lamiales</taxon>
        <taxon>Gesneriaceae</taxon>
        <taxon>Didymocarpoideae</taxon>
        <taxon>Trichosporeae</taxon>
        <taxon>Loxocarpinae</taxon>
        <taxon>Dorcoceras</taxon>
    </lineage>
</organism>
<sequence>MRPCARRERQRRPANARPARATSGAIVSTIAASKERRIIIRASAQPSRHRRSGAGARASCATGAPQRSASKRHERRTMRAPICVLARDERGSAAQPTRGQRARPVAQSSRPSLRKGAAHHHSSVGVGLRIPLPAGRATSAHIDSQRPTSSREAAPCVSQQWRYDRAGQGQRCAASARIVLIHACEREAPPRTAAARWSRSRFSVSDLKFKTLDTIRHNHCGSLRQSGPRPDPRLLRQAALEALMRSARMNTPQKLGRNNFRRSLSAAAAARGAAAAAGLERREAACVGA</sequence>
<dbReference type="Proteomes" id="UP000250235">
    <property type="component" value="Unassembled WGS sequence"/>
</dbReference>
<evidence type="ECO:0000313" key="2">
    <source>
        <dbReference type="EMBL" id="KZV29985.1"/>
    </source>
</evidence>
<feature type="region of interest" description="Disordered" evidence="1">
    <location>
        <begin position="1"/>
        <end position="125"/>
    </location>
</feature>
<feature type="region of interest" description="Disordered" evidence="1">
    <location>
        <begin position="137"/>
        <end position="156"/>
    </location>
</feature>
<protein>
    <submittedName>
        <fullName evidence="2">Uncharacterized protein</fullName>
    </submittedName>
</protein>
<reference evidence="2 3" key="1">
    <citation type="journal article" date="2015" name="Proc. Natl. Acad. Sci. U.S.A.">
        <title>The resurrection genome of Boea hygrometrica: A blueprint for survival of dehydration.</title>
        <authorList>
            <person name="Xiao L."/>
            <person name="Yang G."/>
            <person name="Zhang L."/>
            <person name="Yang X."/>
            <person name="Zhao S."/>
            <person name="Ji Z."/>
            <person name="Zhou Q."/>
            <person name="Hu M."/>
            <person name="Wang Y."/>
            <person name="Chen M."/>
            <person name="Xu Y."/>
            <person name="Jin H."/>
            <person name="Xiao X."/>
            <person name="Hu G."/>
            <person name="Bao F."/>
            <person name="Hu Y."/>
            <person name="Wan P."/>
            <person name="Li L."/>
            <person name="Deng X."/>
            <person name="Kuang T."/>
            <person name="Xiang C."/>
            <person name="Zhu J.K."/>
            <person name="Oliver M.J."/>
            <person name="He Y."/>
        </authorList>
    </citation>
    <scope>NUCLEOTIDE SEQUENCE [LARGE SCALE GENOMIC DNA]</scope>
    <source>
        <strain evidence="3">cv. XS01</strain>
    </source>
</reference>
<feature type="compositionally biased region" description="Low complexity" evidence="1">
    <location>
        <begin position="53"/>
        <end position="64"/>
    </location>
</feature>
<dbReference type="EMBL" id="KV008781">
    <property type="protein sequence ID" value="KZV29985.1"/>
    <property type="molecule type" value="Genomic_DNA"/>
</dbReference>
<name>A0A2Z7B662_9LAMI</name>
<evidence type="ECO:0000313" key="3">
    <source>
        <dbReference type="Proteomes" id="UP000250235"/>
    </source>
</evidence>
<keyword evidence="3" id="KW-1185">Reference proteome</keyword>